<protein>
    <submittedName>
        <fullName evidence="1">HAD-superfamily hydrolase</fullName>
    </submittedName>
</protein>
<dbReference type="GO" id="GO:0006281">
    <property type="term" value="P:DNA repair"/>
    <property type="evidence" value="ECO:0007669"/>
    <property type="project" value="TreeGrafter"/>
</dbReference>
<dbReference type="Proteomes" id="UP000217895">
    <property type="component" value="Chromosome"/>
</dbReference>
<dbReference type="Pfam" id="PF00702">
    <property type="entry name" value="Hydrolase"/>
    <property type="match status" value="1"/>
</dbReference>
<dbReference type="InterPro" id="IPR006439">
    <property type="entry name" value="HAD-SF_hydro_IA"/>
</dbReference>
<organism evidence="1 2">
    <name type="scientific">Leptolyngbya boryana NIES-2135</name>
    <dbReference type="NCBI Taxonomy" id="1973484"/>
    <lineage>
        <taxon>Bacteria</taxon>
        <taxon>Bacillati</taxon>
        <taxon>Cyanobacteriota</taxon>
        <taxon>Cyanophyceae</taxon>
        <taxon>Leptolyngbyales</taxon>
        <taxon>Leptolyngbyaceae</taxon>
        <taxon>Leptolyngbya group</taxon>
        <taxon>Leptolyngbya</taxon>
    </lineage>
</organism>
<dbReference type="InterPro" id="IPR036412">
    <property type="entry name" value="HAD-like_sf"/>
</dbReference>
<dbReference type="PANTHER" id="PTHR43434:SF1">
    <property type="entry name" value="PHOSPHOGLYCOLATE PHOSPHATASE"/>
    <property type="match status" value="1"/>
</dbReference>
<evidence type="ECO:0000313" key="2">
    <source>
        <dbReference type="Proteomes" id="UP000217895"/>
    </source>
</evidence>
<name>A0A1Z4JNX0_LEPBY</name>
<dbReference type="Gene3D" id="3.40.50.1000">
    <property type="entry name" value="HAD superfamily/HAD-like"/>
    <property type="match status" value="1"/>
</dbReference>
<dbReference type="InterPro" id="IPR023198">
    <property type="entry name" value="PGP-like_dom2"/>
</dbReference>
<dbReference type="SFLD" id="SFLDS00003">
    <property type="entry name" value="Haloacid_Dehalogenase"/>
    <property type="match status" value="1"/>
</dbReference>
<dbReference type="Gene3D" id="1.10.150.240">
    <property type="entry name" value="Putative phosphatase, domain 2"/>
    <property type="match status" value="1"/>
</dbReference>
<dbReference type="EMBL" id="AP018203">
    <property type="protein sequence ID" value="BAY58451.1"/>
    <property type="molecule type" value="Genomic_DNA"/>
</dbReference>
<reference evidence="1 2" key="1">
    <citation type="submission" date="2017-06" db="EMBL/GenBank/DDBJ databases">
        <title>Genome sequencing of cyanobaciteial culture collection at National Institute for Environmental Studies (NIES).</title>
        <authorList>
            <person name="Hirose Y."/>
            <person name="Shimura Y."/>
            <person name="Fujisawa T."/>
            <person name="Nakamura Y."/>
            <person name="Kawachi M."/>
        </authorList>
    </citation>
    <scope>NUCLEOTIDE SEQUENCE [LARGE SCALE GENOMIC DNA]</scope>
    <source>
        <strain evidence="1 2">NIES-2135</strain>
    </source>
</reference>
<keyword evidence="1" id="KW-0378">Hydrolase</keyword>
<gene>
    <name evidence="1" type="ORF">NIES2135_53240</name>
</gene>
<dbReference type="PANTHER" id="PTHR43434">
    <property type="entry name" value="PHOSPHOGLYCOLATE PHOSPHATASE"/>
    <property type="match status" value="1"/>
</dbReference>
<dbReference type="GO" id="GO:0008967">
    <property type="term" value="F:phosphoglycolate phosphatase activity"/>
    <property type="evidence" value="ECO:0007669"/>
    <property type="project" value="TreeGrafter"/>
</dbReference>
<dbReference type="InterPro" id="IPR050155">
    <property type="entry name" value="HAD-like_hydrolase_sf"/>
</dbReference>
<dbReference type="NCBIfam" id="TIGR01509">
    <property type="entry name" value="HAD-SF-IA-v3"/>
    <property type="match status" value="1"/>
</dbReference>
<dbReference type="GO" id="GO:0005829">
    <property type="term" value="C:cytosol"/>
    <property type="evidence" value="ECO:0007669"/>
    <property type="project" value="TreeGrafter"/>
</dbReference>
<accession>A0A1Z4JNX0</accession>
<dbReference type="InterPro" id="IPR023214">
    <property type="entry name" value="HAD_sf"/>
</dbReference>
<dbReference type="SFLD" id="SFLDG01129">
    <property type="entry name" value="C1.5:_HAD__Beta-PGM__Phosphata"/>
    <property type="match status" value="1"/>
</dbReference>
<dbReference type="NCBIfam" id="TIGR01549">
    <property type="entry name" value="HAD-SF-IA-v1"/>
    <property type="match status" value="1"/>
</dbReference>
<dbReference type="AlphaFoldDB" id="A0A1Z4JNX0"/>
<keyword evidence="2" id="KW-1185">Reference proteome</keyword>
<evidence type="ECO:0000313" key="1">
    <source>
        <dbReference type="EMBL" id="BAY58451.1"/>
    </source>
</evidence>
<proteinExistence type="predicted"/>
<dbReference type="SUPFAM" id="SSF56784">
    <property type="entry name" value="HAD-like"/>
    <property type="match status" value="1"/>
</dbReference>
<sequence length="240" mass="25923">MATIFCNGVQFDGINAILFDKDGTLSNSYQFLQYLGEKRADCITAIVPNLKPSILTTFGFEQHNLNPSGLLAVGTREENEIGIAALIAQTGYDWIAAKAIAQSSFQLADQQLPRKAPLTPPFEGIVELLESLTSLKLGVLSSDSTDNIQEFVDHYKLSNYFQTIIGAQVGISKPNPALLTLACRSLKVEPHRTLMIGDTLADVRLTRLSIGVTWGGSAVAQLAEAGAIAHQPAEIRLTHT</sequence>